<evidence type="ECO:0000313" key="4">
    <source>
        <dbReference type="Proteomes" id="UP000038010"/>
    </source>
</evidence>
<gene>
    <name evidence="3" type="ORF">AB675_10843</name>
</gene>
<dbReference type="Pfam" id="PF20253">
    <property type="entry name" value="DUF6604"/>
    <property type="match status" value="1"/>
</dbReference>
<dbReference type="EMBL" id="LFJN01000011">
    <property type="protein sequence ID" value="KPI40831.1"/>
    <property type="molecule type" value="Genomic_DNA"/>
</dbReference>
<reference evidence="3 4" key="1">
    <citation type="submission" date="2015-06" db="EMBL/GenBank/DDBJ databases">
        <title>Draft genome of the ant-associated black yeast Phialophora attae CBS 131958.</title>
        <authorList>
            <person name="Moreno L.F."/>
            <person name="Stielow B.J."/>
            <person name="de Hoog S."/>
            <person name="Vicente V.A."/>
            <person name="Weiss V.A."/>
            <person name="de Vries M."/>
            <person name="Cruz L.M."/>
            <person name="Souza E.M."/>
        </authorList>
    </citation>
    <scope>NUCLEOTIDE SEQUENCE [LARGE SCALE GENOMIC DNA]</scope>
    <source>
        <strain evidence="3 4">CBS 131958</strain>
    </source>
</reference>
<protein>
    <recommendedName>
        <fullName evidence="2">DUF6604 domain-containing protein</fullName>
    </recommendedName>
</protein>
<proteinExistence type="predicted"/>
<dbReference type="PANTHER" id="PTHR38795">
    <property type="entry name" value="DUF6604 DOMAIN-CONTAINING PROTEIN"/>
    <property type="match status" value="1"/>
</dbReference>
<dbReference type="Proteomes" id="UP000038010">
    <property type="component" value="Unassembled WGS sequence"/>
</dbReference>
<dbReference type="OrthoDB" id="5238236at2759"/>
<keyword evidence="4" id="KW-1185">Reference proteome</keyword>
<dbReference type="GeneID" id="28731522"/>
<dbReference type="PANTHER" id="PTHR38795:SF1">
    <property type="entry name" value="DUF6604 DOMAIN-CONTAINING PROTEIN"/>
    <property type="match status" value="1"/>
</dbReference>
<dbReference type="AlphaFoldDB" id="A0A0N0NMT5"/>
<evidence type="ECO:0000259" key="2">
    <source>
        <dbReference type="Pfam" id="PF20253"/>
    </source>
</evidence>
<feature type="region of interest" description="Disordered" evidence="1">
    <location>
        <begin position="49"/>
        <end position="69"/>
    </location>
</feature>
<name>A0A0N0NMT5_9EURO</name>
<dbReference type="InterPro" id="IPR046539">
    <property type="entry name" value="DUF6604"/>
</dbReference>
<comment type="caution">
    <text evidence="3">The sequence shown here is derived from an EMBL/GenBank/DDBJ whole genome shotgun (WGS) entry which is preliminary data.</text>
</comment>
<feature type="compositionally biased region" description="Polar residues" evidence="1">
    <location>
        <begin position="223"/>
        <end position="232"/>
    </location>
</feature>
<feature type="compositionally biased region" description="Basic and acidic residues" evidence="1">
    <location>
        <begin position="182"/>
        <end position="213"/>
    </location>
</feature>
<sequence>MAPRTMANAVTEPVRLSPEQHSIYTRHKRRLRIVREWLVNNASRKARKSTGIFLGSSQPKPNERTNDNPLDGAICLRPSQYLPLAHDIVRDSGKALVPAPIIDAISTVIRFRRVCCSWFSHSTDPETVRSNESHLAFVRILEQTLATLSPFREVVDNPAEVNNEEGDEIEFFKNKFESLTVSDDRSTNPIKDSSEVEPRGLAVSRERSTDLIKDPGQVDQRALASSDNSSPSPLGGSGKVEPQTEATRLWTPSATTISCLRRSGKAIEESARLITTSENANVASTFDLPKWYDVAYGLVWKARARIFQHDLTPDAKMKLQDFGEKIRHGDITCDLIDSEEVFLDRKNVQIQAPPLTLTGRDHTHRMLVPRSVSTLQVASSPPMHDVDMVADLDAIFKDGLSYCNDKYCCHTVHEDLVLGELRYAVRSNRPRLATAFAVAAFADIRKLDIPSAPCLEAVDKAAEAAEITEMTVYAQRAHMNHLQDHKEMNGHRLYSLEYVELTRNLRSNRRQGQVEIHQDPQAGLHGSLAVQKKIRSFLSQSPLACGSLSFRLQQDRLHRIIKQVDGSFVIRACLHFYNAALQRGDFKDVWHDMEYVIEAIGTKIVFLGDRPRTLEQCLSVCRLTVNLDVPLGDVYTGRRYMPRQKKEPKGLFEPRAVPFCIMAARVDEDERGLGISDIRGQLDIVMRALVKDPNVDVEVISDTDIVLQNQPFLEQQARRHRTADAVQLLDAAAARLRLEYKHFADGFDWLRLEAICLSLLRKLQLRYKIEALDELIGVSDAMANMYEYQSWNYTLMFALVQLAAADDGRYKQYRDRVKKMGGSWKDAEEASKTLEEDAKIGCLPYETSVGVMAEVIAQHGSDASRNCPKSKI</sequence>
<accession>A0A0N0NMT5</accession>
<organism evidence="3 4">
    <name type="scientific">Cyphellophora attinorum</name>
    <dbReference type="NCBI Taxonomy" id="1664694"/>
    <lineage>
        <taxon>Eukaryota</taxon>
        <taxon>Fungi</taxon>
        <taxon>Dikarya</taxon>
        <taxon>Ascomycota</taxon>
        <taxon>Pezizomycotina</taxon>
        <taxon>Eurotiomycetes</taxon>
        <taxon>Chaetothyriomycetidae</taxon>
        <taxon>Chaetothyriales</taxon>
        <taxon>Cyphellophoraceae</taxon>
        <taxon>Cyphellophora</taxon>
    </lineage>
</organism>
<evidence type="ECO:0000313" key="3">
    <source>
        <dbReference type="EMBL" id="KPI40831.1"/>
    </source>
</evidence>
<evidence type="ECO:0000256" key="1">
    <source>
        <dbReference type="SAM" id="MobiDB-lite"/>
    </source>
</evidence>
<dbReference type="VEuPathDB" id="FungiDB:AB675_10843"/>
<feature type="region of interest" description="Disordered" evidence="1">
    <location>
        <begin position="182"/>
        <end position="248"/>
    </location>
</feature>
<feature type="domain" description="DUF6604" evidence="2">
    <location>
        <begin position="26"/>
        <end position="198"/>
    </location>
</feature>
<dbReference type="RefSeq" id="XP_018000794.1">
    <property type="nucleotide sequence ID" value="XM_018139642.1"/>
</dbReference>